<gene>
    <name evidence="2" type="ORF">M231_01170</name>
</gene>
<proteinExistence type="predicted"/>
<accession>A0A4Q1BU18</accession>
<dbReference type="Proteomes" id="UP000289152">
    <property type="component" value="Unassembled WGS sequence"/>
</dbReference>
<evidence type="ECO:0000313" key="2">
    <source>
        <dbReference type="EMBL" id="RXK41462.1"/>
    </source>
</evidence>
<keyword evidence="3" id="KW-1185">Reference proteome</keyword>
<feature type="compositionally biased region" description="Pro residues" evidence="1">
    <location>
        <begin position="30"/>
        <end position="44"/>
    </location>
</feature>
<organism evidence="2 3">
    <name type="scientific">Tremella mesenterica</name>
    <name type="common">Jelly fungus</name>
    <dbReference type="NCBI Taxonomy" id="5217"/>
    <lineage>
        <taxon>Eukaryota</taxon>
        <taxon>Fungi</taxon>
        <taxon>Dikarya</taxon>
        <taxon>Basidiomycota</taxon>
        <taxon>Agaricomycotina</taxon>
        <taxon>Tremellomycetes</taxon>
        <taxon>Tremellales</taxon>
        <taxon>Tremellaceae</taxon>
        <taxon>Tremella</taxon>
    </lineage>
</organism>
<dbReference type="AlphaFoldDB" id="A0A4Q1BU18"/>
<evidence type="ECO:0000313" key="3">
    <source>
        <dbReference type="Proteomes" id="UP000289152"/>
    </source>
</evidence>
<evidence type="ECO:0000256" key="1">
    <source>
        <dbReference type="SAM" id="MobiDB-lite"/>
    </source>
</evidence>
<dbReference type="OrthoDB" id="3364141at2759"/>
<dbReference type="VEuPathDB" id="FungiDB:TREMEDRAFT_72608"/>
<dbReference type="EMBL" id="SDIL01000008">
    <property type="protein sequence ID" value="RXK41462.1"/>
    <property type="molecule type" value="Genomic_DNA"/>
</dbReference>
<sequence>MIGLGSPIGLPTGPYSSYDIHTPQNVSPPFLSPGPAGPSSLPPLPRKRRANSPSPPLISSLHPDFDESSPCGDPHREKRRRANLMSGFSGLSISPRPVPAQAQTCDSSSKFVAIQTVQTDTPRIGGPQRDAELARPISERTDNMISPPAFDSLVNHAPSPSILDQAQTRPGINREPSFSLPMMENGIYQPGMPDGLVATSPRGKKRDESEMELDQCMEMNNEVEMTRGRKRRKDMGDDLDMETVAKTKWYEPERDRIVITSLSDTSTSSSRSTSPNSRAIRTLEQPGMRGFTLSPSLLTHLLNAQRGDISTLHLPQSTERSLVMYRPAVLPPGFSDWARKMLPNVNLDLPMQGSEVVRTWRGEPGVIMDDEGRFEELNDDGEMFISPANSPSDDVQMMEFE</sequence>
<comment type="caution">
    <text evidence="2">The sequence shown here is derived from an EMBL/GenBank/DDBJ whole genome shotgun (WGS) entry which is preliminary data.</text>
</comment>
<feature type="region of interest" description="Disordered" evidence="1">
    <location>
        <begin position="191"/>
        <end position="211"/>
    </location>
</feature>
<reference evidence="2 3" key="1">
    <citation type="submission" date="2016-06" db="EMBL/GenBank/DDBJ databases">
        <title>Evolution of pathogenesis and genome organization in the Tremellales.</title>
        <authorList>
            <person name="Cuomo C."/>
            <person name="Litvintseva A."/>
            <person name="Heitman J."/>
            <person name="Chen Y."/>
            <person name="Sun S."/>
            <person name="Springer D."/>
            <person name="Dromer F."/>
            <person name="Young S."/>
            <person name="Zeng Q."/>
            <person name="Chapman S."/>
            <person name="Gujja S."/>
            <person name="Saif S."/>
            <person name="Birren B."/>
        </authorList>
    </citation>
    <scope>NUCLEOTIDE SEQUENCE [LARGE SCALE GENOMIC DNA]</scope>
    <source>
        <strain evidence="2 3">ATCC 28783</strain>
    </source>
</reference>
<dbReference type="InParanoid" id="A0A4Q1BU18"/>
<feature type="region of interest" description="Disordered" evidence="1">
    <location>
        <begin position="1"/>
        <end position="100"/>
    </location>
</feature>
<name>A0A4Q1BU18_TREME</name>
<protein>
    <submittedName>
        <fullName evidence="2">Uncharacterized protein</fullName>
    </submittedName>
</protein>